<dbReference type="EMBL" id="CP002109">
    <property type="protein sequence ID" value="ADL05216.1"/>
    <property type="molecule type" value="Genomic_DNA"/>
</dbReference>
<dbReference type="PaxDb" id="610130-Closa_2654"/>
<keyword evidence="3" id="KW-1185">Reference proteome</keyword>
<dbReference type="InterPro" id="IPR003731">
    <property type="entry name" value="Di-Nase_FeMo-co_biosynth"/>
</dbReference>
<accession>D9R5N3</accession>
<reference evidence="2" key="1">
    <citation type="submission" date="2010-07" db="EMBL/GenBank/DDBJ databases">
        <title>Complete sequence of Clostridium saccharolyticum WM1.</title>
        <authorList>
            <consortium name="US DOE Joint Genome Institute"/>
            <person name="Lucas S."/>
            <person name="Copeland A."/>
            <person name="Lapidus A."/>
            <person name="Cheng J.-F."/>
            <person name="Bruce D."/>
            <person name="Goodwin L."/>
            <person name="Pitluck S."/>
            <person name="Chertkov O."/>
            <person name="Detter J.C."/>
            <person name="Han C."/>
            <person name="Tapia R."/>
            <person name="Land M."/>
            <person name="Hauser L."/>
            <person name="Chang Y.-J."/>
            <person name="Jeffries C."/>
            <person name="Kyrpides N."/>
            <person name="Ivanova N."/>
            <person name="Mikhailova N."/>
            <person name="Mouttaki H."/>
            <person name="Lin L."/>
            <person name="Zhou J."/>
            <person name="Hemme C.L."/>
            <person name="Woyke T."/>
        </authorList>
    </citation>
    <scope>NUCLEOTIDE SEQUENCE [LARGE SCALE GENOMIC DNA]</scope>
    <source>
        <strain evidence="2">WM1</strain>
    </source>
</reference>
<dbReference type="InterPro" id="IPR036105">
    <property type="entry name" value="DiNase_FeMo-co_biosyn_sf"/>
</dbReference>
<dbReference type="Gene3D" id="3.30.420.130">
    <property type="entry name" value="Dinitrogenase iron-molybdenum cofactor biosynthesis domain"/>
    <property type="match status" value="1"/>
</dbReference>
<dbReference type="KEGG" id="csh:Closa_2654"/>
<proteinExistence type="predicted"/>
<dbReference type="Pfam" id="PF02579">
    <property type="entry name" value="Nitro_FeMo-Co"/>
    <property type="match status" value="1"/>
</dbReference>
<protein>
    <submittedName>
        <fullName evidence="2">Dinitrogenase iron-molybdenum cofactor biosynthesis protein</fullName>
    </submittedName>
</protein>
<evidence type="ECO:0000313" key="3">
    <source>
        <dbReference type="Proteomes" id="UP000001662"/>
    </source>
</evidence>
<dbReference type="OrthoDB" id="280278at2"/>
<dbReference type="PANTHER" id="PTHR42983">
    <property type="entry name" value="DINITROGENASE IRON-MOLYBDENUM COFACTOR PROTEIN-RELATED"/>
    <property type="match status" value="1"/>
</dbReference>
<dbReference type="HOGENOM" id="CLU_104194_2_0_9"/>
<gene>
    <name evidence="2" type="ordered locus">Closa_2654</name>
</gene>
<dbReference type="eggNOG" id="COG1433">
    <property type="taxonomic scope" value="Bacteria"/>
</dbReference>
<evidence type="ECO:0000259" key="1">
    <source>
        <dbReference type="Pfam" id="PF02579"/>
    </source>
</evidence>
<evidence type="ECO:0000313" key="2">
    <source>
        <dbReference type="EMBL" id="ADL05216.1"/>
    </source>
</evidence>
<feature type="domain" description="Dinitrogenase iron-molybdenum cofactor biosynthesis" evidence="1">
    <location>
        <begin position="9"/>
        <end position="95"/>
    </location>
</feature>
<dbReference type="PANTHER" id="PTHR42983:SF1">
    <property type="entry name" value="IRON-MOLYBDENUM PROTEIN"/>
    <property type="match status" value="1"/>
</dbReference>
<dbReference type="RefSeq" id="WP_013273300.1">
    <property type="nucleotide sequence ID" value="NC_014376.1"/>
</dbReference>
<dbReference type="SUPFAM" id="SSF53146">
    <property type="entry name" value="Nitrogenase accessory factor-like"/>
    <property type="match status" value="1"/>
</dbReference>
<name>D9R5N3_LACSW</name>
<dbReference type="STRING" id="610130.Closa_2654"/>
<organism evidence="2 3">
    <name type="scientific">Lacrimispora saccharolytica (strain ATCC 35040 / DSM 2544 / NRCC 2533 / WM1)</name>
    <name type="common">Clostridium saccharolyticum</name>
    <dbReference type="NCBI Taxonomy" id="610130"/>
    <lineage>
        <taxon>Bacteria</taxon>
        <taxon>Bacillati</taxon>
        <taxon>Bacillota</taxon>
        <taxon>Clostridia</taxon>
        <taxon>Lachnospirales</taxon>
        <taxon>Lachnospiraceae</taxon>
        <taxon>Lacrimispora</taxon>
    </lineage>
</organism>
<dbReference type="AlphaFoldDB" id="D9R5N3"/>
<dbReference type="Proteomes" id="UP000001662">
    <property type="component" value="Chromosome"/>
</dbReference>
<sequence>MIIAVPYENKQVYQHFGKTETFKIYEASDGRIAAEEILSTNGHGHGELVGILKERRVSVVICGGIGTGAQNSLTQNGIQFFGGVIGEADKAVEDYLLNQLKYDSNVKCDHHHEEGHHEKGHAHSCTSH</sequence>